<gene>
    <name evidence="2" type="ORF">H4O21_06725</name>
</gene>
<dbReference type="RefSeq" id="WP_182808076.1">
    <property type="nucleotide sequence ID" value="NZ_JACJFM010000006.1"/>
</dbReference>
<feature type="transmembrane region" description="Helical" evidence="1">
    <location>
        <begin position="67"/>
        <end position="95"/>
    </location>
</feature>
<sequence>MIAFIADLFTPVLLVMVLILSFQNQHLCRNLLFLLASLLIITLHYQLDAYWQIWARYDHDYSSHTAVLVPLVILTIGFRKWLAVAMFLCLAYFWLMTKLGYHTLVDIVSTLIFVTPQLWLVFTGFNRWKPDQPPVEK</sequence>
<organism evidence="2 3">
    <name type="scientific">Oceanospirillum sediminis</name>
    <dbReference type="NCBI Taxonomy" id="2760088"/>
    <lineage>
        <taxon>Bacteria</taxon>
        <taxon>Pseudomonadati</taxon>
        <taxon>Pseudomonadota</taxon>
        <taxon>Gammaproteobacteria</taxon>
        <taxon>Oceanospirillales</taxon>
        <taxon>Oceanospirillaceae</taxon>
        <taxon>Oceanospirillum</taxon>
    </lineage>
</organism>
<evidence type="ECO:0000256" key="1">
    <source>
        <dbReference type="SAM" id="Phobius"/>
    </source>
</evidence>
<name>A0A839IP75_9GAMM</name>
<keyword evidence="1" id="KW-0472">Membrane</keyword>
<evidence type="ECO:0008006" key="4">
    <source>
        <dbReference type="Google" id="ProtNLM"/>
    </source>
</evidence>
<keyword evidence="1" id="KW-0812">Transmembrane</keyword>
<protein>
    <recommendedName>
        <fullName evidence="4">Phosphatidic acid phosphatase type 2/haloperoxidase domain-containing protein</fullName>
    </recommendedName>
</protein>
<dbReference type="EMBL" id="JACJFM010000006">
    <property type="protein sequence ID" value="MBB1486299.1"/>
    <property type="molecule type" value="Genomic_DNA"/>
</dbReference>
<evidence type="ECO:0000313" key="2">
    <source>
        <dbReference type="EMBL" id="MBB1486299.1"/>
    </source>
</evidence>
<keyword evidence="1" id="KW-1133">Transmembrane helix</keyword>
<comment type="caution">
    <text evidence="2">The sequence shown here is derived from an EMBL/GenBank/DDBJ whole genome shotgun (WGS) entry which is preliminary data.</text>
</comment>
<evidence type="ECO:0000313" key="3">
    <source>
        <dbReference type="Proteomes" id="UP000565262"/>
    </source>
</evidence>
<keyword evidence="3" id="KW-1185">Reference proteome</keyword>
<accession>A0A839IP75</accession>
<dbReference type="AlphaFoldDB" id="A0A839IP75"/>
<proteinExistence type="predicted"/>
<feature type="transmembrane region" description="Helical" evidence="1">
    <location>
        <begin position="6"/>
        <end position="23"/>
    </location>
</feature>
<reference evidence="2 3" key="1">
    <citation type="submission" date="2020-08" db="EMBL/GenBank/DDBJ databases">
        <title>Oceanospirillum sp. nov. isolated from marine sediment.</title>
        <authorList>
            <person name="Ji X."/>
        </authorList>
    </citation>
    <scope>NUCLEOTIDE SEQUENCE [LARGE SCALE GENOMIC DNA]</scope>
    <source>
        <strain evidence="2 3">D5</strain>
    </source>
</reference>
<dbReference type="Proteomes" id="UP000565262">
    <property type="component" value="Unassembled WGS sequence"/>
</dbReference>
<feature type="transmembrane region" description="Helical" evidence="1">
    <location>
        <begin position="30"/>
        <end position="47"/>
    </location>
</feature>
<feature type="transmembrane region" description="Helical" evidence="1">
    <location>
        <begin position="107"/>
        <end position="125"/>
    </location>
</feature>